<dbReference type="GeneID" id="36831797"/>
<dbReference type="KEGG" id="abri:DFR85_06535"/>
<dbReference type="Proteomes" id="UP000248044">
    <property type="component" value="Chromosome"/>
</dbReference>
<evidence type="ECO:0000313" key="4">
    <source>
        <dbReference type="EMBL" id="AWR94303.1"/>
    </source>
</evidence>
<dbReference type="AlphaFoldDB" id="A0A2U9IE34"/>
<protein>
    <recommendedName>
        <fullName evidence="6">Signal recognition particle 19 kDa protein</fullName>
    </recommendedName>
</protein>
<organism evidence="4 5">
    <name type="scientific">Acidianus brierleyi</name>
    <dbReference type="NCBI Taxonomy" id="41673"/>
    <lineage>
        <taxon>Archaea</taxon>
        <taxon>Thermoproteota</taxon>
        <taxon>Thermoprotei</taxon>
        <taxon>Sulfolobales</taxon>
        <taxon>Sulfolobaceae</taxon>
        <taxon>Acidianus</taxon>
    </lineage>
</organism>
<keyword evidence="3" id="KW-0687">Ribonucleoprotein</keyword>
<evidence type="ECO:0000313" key="5">
    <source>
        <dbReference type="Proteomes" id="UP000248044"/>
    </source>
</evidence>
<dbReference type="InterPro" id="IPR036521">
    <property type="entry name" value="SRP19-like_sf"/>
</dbReference>
<keyword evidence="2" id="KW-0733">Signal recognition particle</keyword>
<sequence>MTNRDYQGKKISIWLAYFNAESRKKGRKFRKTRLSTEDIMSAANALGLEPEFFDKIHPASRIKGVIMVKKLGTKYATIRKIMEYINSKSKKNVTV</sequence>
<evidence type="ECO:0000256" key="3">
    <source>
        <dbReference type="ARBA" id="ARBA00023274"/>
    </source>
</evidence>
<dbReference type="Gene3D" id="3.30.56.30">
    <property type="entry name" value="Signal recognition particle, SRP19-like subunit"/>
    <property type="match status" value="1"/>
</dbReference>
<dbReference type="OrthoDB" id="56356at2157"/>
<keyword evidence="5" id="KW-1185">Reference proteome</keyword>
<gene>
    <name evidence="4" type="ORF">DFR85_06535</name>
</gene>
<reference evidence="4 5" key="1">
    <citation type="submission" date="2018-05" db="EMBL/GenBank/DDBJ databases">
        <title>Complete Genome Sequences of Extremely Thermoacidophilic, Metal-Mobilizing Type-Strain Members of the Archaeal Family Sulfolobaceae: Acidianus brierleyi DSM-1651T, Acidianus sulfidivorans DSM-18786T, Metallosphaera hakonensis DSM-7519T, and Metallosphaera prunae DSM-10039T.</title>
        <authorList>
            <person name="Counts J.A."/>
            <person name="Kelly R.M."/>
        </authorList>
    </citation>
    <scope>NUCLEOTIDE SEQUENCE [LARGE SCALE GENOMIC DNA]</scope>
    <source>
        <strain evidence="4 5">DSM 1651</strain>
    </source>
</reference>
<dbReference type="SUPFAM" id="SSF69695">
    <property type="entry name" value="SRP19"/>
    <property type="match status" value="1"/>
</dbReference>
<evidence type="ECO:0000256" key="1">
    <source>
        <dbReference type="ARBA" id="ARBA00022490"/>
    </source>
</evidence>
<dbReference type="RefSeq" id="WP_110270184.1">
    <property type="nucleotide sequence ID" value="NZ_CP029289.2"/>
</dbReference>
<proteinExistence type="predicted"/>
<dbReference type="GO" id="GO:0048500">
    <property type="term" value="C:signal recognition particle"/>
    <property type="evidence" value="ECO:0007669"/>
    <property type="project" value="InterPro"/>
</dbReference>
<evidence type="ECO:0008006" key="6">
    <source>
        <dbReference type="Google" id="ProtNLM"/>
    </source>
</evidence>
<dbReference type="GO" id="GO:0008312">
    <property type="term" value="F:7S RNA binding"/>
    <property type="evidence" value="ECO:0007669"/>
    <property type="project" value="InterPro"/>
</dbReference>
<dbReference type="GO" id="GO:0006614">
    <property type="term" value="P:SRP-dependent cotranslational protein targeting to membrane"/>
    <property type="evidence" value="ECO:0007669"/>
    <property type="project" value="InterPro"/>
</dbReference>
<name>A0A2U9IE34_9CREN</name>
<dbReference type="Pfam" id="PF01922">
    <property type="entry name" value="SRP19"/>
    <property type="match status" value="1"/>
</dbReference>
<dbReference type="InterPro" id="IPR002778">
    <property type="entry name" value="Signal_recog_particle_SRP19"/>
</dbReference>
<dbReference type="EMBL" id="CP029289">
    <property type="protein sequence ID" value="AWR94303.1"/>
    <property type="molecule type" value="Genomic_DNA"/>
</dbReference>
<evidence type="ECO:0000256" key="2">
    <source>
        <dbReference type="ARBA" id="ARBA00023135"/>
    </source>
</evidence>
<accession>A0A2U9IE34</accession>
<keyword evidence="1" id="KW-0963">Cytoplasm</keyword>